<dbReference type="WBParaSite" id="nRc.2.0.1.t21860-RA">
    <property type="protein sequence ID" value="nRc.2.0.1.t21860-RA"/>
    <property type="gene ID" value="nRc.2.0.1.g21860"/>
</dbReference>
<dbReference type="SMART" id="SM01041">
    <property type="entry name" value="BRO1"/>
    <property type="match status" value="1"/>
</dbReference>
<dbReference type="Proteomes" id="UP000887565">
    <property type="component" value="Unplaced"/>
</dbReference>
<name>A0A915J6U3_ROMCU</name>
<evidence type="ECO:0000259" key="1">
    <source>
        <dbReference type="PROSITE" id="PS51180"/>
    </source>
</evidence>
<dbReference type="InterPro" id="IPR004328">
    <property type="entry name" value="BRO1_dom"/>
</dbReference>
<evidence type="ECO:0000313" key="3">
    <source>
        <dbReference type="WBParaSite" id="nRc.2.0.1.t21860-RA"/>
    </source>
</evidence>
<evidence type="ECO:0000313" key="2">
    <source>
        <dbReference type="Proteomes" id="UP000887565"/>
    </source>
</evidence>
<dbReference type="PANTHER" id="PTHR23031">
    <property type="entry name" value="RHOPHILIN"/>
    <property type="match status" value="1"/>
</dbReference>
<dbReference type="SUPFAM" id="SSF46585">
    <property type="entry name" value="HR1 repeat"/>
    <property type="match status" value="1"/>
</dbReference>
<dbReference type="GO" id="GO:0051497">
    <property type="term" value="P:negative regulation of stress fiber assembly"/>
    <property type="evidence" value="ECO:0007669"/>
    <property type="project" value="TreeGrafter"/>
</dbReference>
<dbReference type="Pfam" id="PF03097">
    <property type="entry name" value="BRO1"/>
    <property type="match status" value="1"/>
</dbReference>
<dbReference type="AlphaFoldDB" id="A0A915J6U3"/>
<reference evidence="3" key="1">
    <citation type="submission" date="2022-11" db="UniProtKB">
        <authorList>
            <consortium name="WormBaseParasite"/>
        </authorList>
    </citation>
    <scope>IDENTIFICATION</scope>
</reference>
<dbReference type="Gene3D" id="1.25.40.280">
    <property type="entry name" value="alix/aip1 like domains"/>
    <property type="match status" value="1"/>
</dbReference>
<dbReference type="InterPro" id="IPR038499">
    <property type="entry name" value="BRO1_sf"/>
</dbReference>
<proteinExistence type="predicted"/>
<organism evidence="2 3">
    <name type="scientific">Romanomermis culicivorax</name>
    <name type="common">Nematode worm</name>
    <dbReference type="NCBI Taxonomy" id="13658"/>
    <lineage>
        <taxon>Eukaryota</taxon>
        <taxon>Metazoa</taxon>
        <taxon>Ecdysozoa</taxon>
        <taxon>Nematoda</taxon>
        <taxon>Enoplea</taxon>
        <taxon>Dorylaimia</taxon>
        <taxon>Mermithida</taxon>
        <taxon>Mermithoidea</taxon>
        <taxon>Mermithidae</taxon>
        <taxon>Romanomermis</taxon>
    </lineage>
</organism>
<protein>
    <submittedName>
        <fullName evidence="3">BRO1 domain-containing protein</fullName>
    </submittedName>
</protein>
<dbReference type="PANTHER" id="PTHR23031:SF15">
    <property type="entry name" value="LD12055P"/>
    <property type="match status" value="1"/>
</dbReference>
<accession>A0A915J6U3</accession>
<feature type="domain" description="BRO1" evidence="1">
    <location>
        <begin position="59"/>
        <end position="267"/>
    </location>
</feature>
<dbReference type="OMA" id="CIREVAF"/>
<dbReference type="InterPro" id="IPR047138">
    <property type="entry name" value="RHPN1_2"/>
</dbReference>
<dbReference type="PROSITE" id="PS51180">
    <property type="entry name" value="BRO1"/>
    <property type="match status" value="1"/>
</dbReference>
<keyword evidence="2" id="KW-1185">Reference proteome</keyword>
<dbReference type="InterPro" id="IPR036274">
    <property type="entry name" value="HR1_rpt_sf"/>
</dbReference>
<sequence length="267" mass="30693">MAESGFIHNYQRGHNPLLQTKRGKVQQRRGALNEQISKQIRLRNGAENLLRCSSSSKMPQLALGLKETKDVDFTVSFNDILTEHYFVDSSKYDGKIRQFSEMRKSVRTPPRNDAGIKLLTEYYNQLCFIEKRFYSCSKPLSTYFEWFDAVTGIPAIQRSVAFEKGSILFNIGALFTQLGANEDRDDTTGLQKCMDYYSRAVGYFQYLKENFSHSPSNDMQSDTLMALICLFLAQIQECIWKIYCDQLSSLESFQESFILAQESSQVV</sequence>